<organism evidence="2">
    <name type="scientific">Odontella aurita</name>
    <dbReference type="NCBI Taxonomy" id="265563"/>
    <lineage>
        <taxon>Eukaryota</taxon>
        <taxon>Sar</taxon>
        <taxon>Stramenopiles</taxon>
        <taxon>Ochrophyta</taxon>
        <taxon>Bacillariophyta</taxon>
        <taxon>Mediophyceae</taxon>
        <taxon>Biddulphiophycidae</taxon>
        <taxon>Eupodiscales</taxon>
        <taxon>Odontellaceae</taxon>
        <taxon>Odontella</taxon>
    </lineage>
</organism>
<evidence type="ECO:0000256" key="1">
    <source>
        <dbReference type="SAM" id="MobiDB-lite"/>
    </source>
</evidence>
<name>A0A7S4K583_9STRA</name>
<sequence length="133" mass="15025">MYLNGRAGTWFPYARTDDAENAAADSEDVHDKDGSDDDDASMIIPVMVMEGEDMADNRVPGRDGLVVLVEDDPLPMIVGDDDDDERRGQEDRHVARIRRGDSDEPVMDWTSLHAGMPTEEEKWITLNWIRYDG</sequence>
<accession>A0A7S4K583</accession>
<proteinExistence type="predicted"/>
<dbReference type="EMBL" id="HBKQ01057689">
    <property type="protein sequence ID" value="CAE2284216.1"/>
    <property type="molecule type" value="Transcribed_RNA"/>
</dbReference>
<feature type="region of interest" description="Disordered" evidence="1">
    <location>
        <begin position="14"/>
        <end position="40"/>
    </location>
</feature>
<gene>
    <name evidence="2" type="ORF">OAUR00152_LOCUS39405</name>
</gene>
<reference evidence="2" key="1">
    <citation type="submission" date="2021-01" db="EMBL/GenBank/DDBJ databases">
        <authorList>
            <person name="Corre E."/>
            <person name="Pelletier E."/>
            <person name="Niang G."/>
            <person name="Scheremetjew M."/>
            <person name="Finn R."/>
            <person name="Kale V."/>
            <person name="Holt S."/>
            <person name="Cochrane G."/>
            <person name="Meng A."/>
            <person name="Brown T."/>
            <person name="Cohen L."/>
        </authorList>
    </citation>
    <scope>NUCLEOTIDE SEQUENCE</scope>
    <source>
        <strain evidence="2">Isolate 1302-5</strain>
    </source>
</reference>
<evidence type="ECO:0000313" key="2">
    <source>
        <dbReference type="EMBL" id="CAE2284216.1"/>
    </source>
</evidence>
<dbReference type="AlphaFoldDB" id="A0A7S4K583"/>
<protein>
    <submittedName>
        <fullName evidence="2">Uncharacterized protein</fullName>
    </submittedName>
</protein>